<keyword evidence="7" id="KW-1185">Reference proteome</keyword>
<dbReference type="RefSeq" id="WP_073200895.1">
    <property type="nucleotide sequence ID" value="NZ_FRBN01000044.1"/>
</dbReference>
<dbReference type="InterPro" id="IPR013342">
    <property type="entry name" value="Mandelate_racemase_C"/>
</dbReference>
<dbReference type="GO" id="GO:0009063">
    <property type="term" value="P:amino acid catabolic process"/>
    <property type="evidence" value="ECO:0007669"/>
    <property type="project" value="InterPro"/>
</dbReference>
<dbReference type="Proteomes" id="UP000184191">
    <property type="component" value="Unassembled WGS sequence"/>
</dbReference>
<dbReference type="OrthoDB" id="9802699at2"/>
<protein>
    <submittedName>
        <fullName evidence="6">L-alanine-DL-glutamate epimerase</fullName>
    </submittedName>
</protein>
<dbReference type="Pfam" id="PF02746">
    <property type="entry name" value="MR_MLE_N"/>
    <property type="match status" value="1"/>
</dbReference>
<dbReference type="InterPro" id="IPR029065">
    <property type="entry name" value="Enolase_C-like"/>
</dbReference>
<dbReference type="Gene3D" id="3.20.20.120">
    <property type="entry name" value="Enolase-like C-terminal domain"/>
    <property type="match status" value="1"/>
</dbReference>
<dbReference type="GO" id="GO:0003824">
    <property type="term" value="F:catalytic activity"/>
    <property type="evidence" value="ECO:0007669"/>
    <property type="project" value="UniProtKB-ARBA"/>
</dbReference>
<dbReference type="PANTHER" id="PTHR48080">
    <property type="entry name" value="D-GALACTONATE DEHYDRATASE-RELATED"/>
    <property type="match status" value="1"/>
</dbReference>
<evidence type="ECO:0000256" key="3">
    <source>
        <dbReference type="ARBA" id="ARBA00022723"/>
    </source>
</evidence>
<evidence type="ECO:0000313" key="6">
    <source>
        <dbReference type="EMBL" id="SHL80550.1"/>
    </source>
</evidence>
<evidence type="ECO:0000313" key="7">
    <source>
        <dbReference type="Proteomes" id="UP000184191"/>
    </source>
</evidence>
<dbReference type="SFLD" id="SFLDS00001">
    <property type="entry name" value="Enolase"/>
    <property type="match status" value="1"/>
</dbReference>
<comment type="similarity">
    <text evidence="2">Belongs to the mandelate racemase/muconate lactonizing enzyme family.</text>
</comment>
<sequence length="382" mass="40337">MNRIAPPALSAVAIGQRITRLRLWHVPLTSHTAYYMADGKTCDTVETVIIAVDTDAGLTGWGEVCPIPHYLPAYARGVAPALQELAQVILGGDPIGAEALMARADVFLPGHVYAKSALDIALWDITGQSAGLPIHALMGGRRQDTLPLYHSITCVEPDEMARIARDAQAQGITQFQAKLGASGDWQTDVERLATVREAVGSGPLVYGDWNCGATTLDAIRVGRSAAYLDVMLEAPCATLEDCARVQSATGLPMKMDELAHDTGSLLAAHRLGVMDAVALKLSKFGGLSATRRARDLCLHLGAKMCIECTWGSDIVTAAALHLGAASPPTRLLNVCDLSGYVSPRLAPDAPTRAVGRIAPPDGPGLGITIDEDRLGTPDLILD</sequence>
<dbReference type="InterPro" id="IPR036849">
    <property type="entry name" value="Enolase-like_C_sf"/>
</dbReference>
<dbReference type="SMART" id="SM00922">
    <property type="entry name" value="MR_MLE"/>
    <property type="match status" value="1"/>
</dbReference>
<evidence type="ECO:0000259" key="5">
    <source>
        <dbReference type="SMART" id="SM00922"/>
    </source>
</evidence>
<dbReference type="FunFam" id="3.30.390.10:FF:000009">
    <property type="entry name" value="Hydrophobic dipeptide epimerase"/>
    <property type="match status" value="1"/>
</dbReference>
<dbReference type="PROSITE" id="PS00908">
    <property type="entry name" value="MR_MLE_1"/>
    <property type="match status" value="1"/>
</dbReference>
<dbReference type="STRING" id="1054996.SAMN05444414_1442"/>
<evidence type="ECO:0000256" key="1">
    <source>
        <dbReference type="ARBA" id="ARBA00001946"/>
    </source>
</evidence>
<evidence type="ECO:0000256" key="2">
    <source>
        <dbReference type="ARBA" id="ARBA00008031"/>
    </source>
</evidence>
<dbReference type="InterPro" id="IPR018110">
    <property type="entry name" value="Mandel_Rmase/mucon_lact_enz_CS"/>
</dbReference>
<dbReference type="SFLD" id="SFLDG00180">
    <property type="entry name" value="muconate_cycloisomerase"/>
    <property type="match status" value="1"/>
</dbReference>
<organism evidence="6 7">
    <name type="scientific">Roseovarius marisflavi</name>
    <dbReference type="NCBI Taxonomy" id="1054996"/>
    <lineage>
        <taxon>Bacteria</taxon>
        <taxon>Pseudomonadati</taxon>
        <taxon>Pseudomonadota</taxon>
        <taxon>Alphaproteobacteria</taxon>
        <taxon>Rhodobacterales</taxon>
        <taxon>Roseobacteraceae</taxon>
        <taxon>Roseovarius</taxon>
    </lineage>
</organism>
<dbReference type="SUPFAM" id="SSF54826">
    <property type="entry name" value="Enolase N-terminal domain-like"/>
    <property type="match status" value="1"/>
</dbReference>
<dbReference type="InterPro" id="IPR013341">
    <property type="entry name" value="Mandelate_racemase_N_dom"/>
</dbReference>
<keyword evidence="3" id="KW-0479">Metal-binding</keyword>
<feature type="domain" description="Mandelate racemase/muconate lactonizing enzyme C-terminal" evidence="5">
    <location>
        <begin position="157"/>
        <end position="252"/>
    </location>
</feature>
<dbReference type="PANTHER" id="PTHR48080:SF3">
    <property type="entry name" value="ENOLASE SUPERFAMILY MEMBER DDB_G0284701"/>
    <property type="match status" value="1"/>
</dbReference>
<gene>
    <name evidence="6" type="ORF">SAMN05444414_1442</name>
</gene>
<comment type="cofactor">
    <cofactor evidence="1">
        <name>Mg(2+)</name>
        <dbReference type="ChEBI" id="CHEBI:18420"/>
    </cofactor>
</comment>
<keyword evidence="4" id="KW-0460">Magnesium</keyword>
<accession>A0A1M7DM52</accession>
<name>A0A1M7DM52_9RHOB</name>
<reference evidence="7" key="1">
    <citation type="submission" date="2016-11" db="EMBL/GenBank/DDBJ databases">
        <authorList>
            <person name="Varghese N."/>
            <person name="Submissions S."/>
        </authorList>
    </citation>
    <scope>NUCLEOTIDE SEQUENCE [LARGE SCALE GENOMIC DNA]</scope>
    <source>
        <strain evidence="7">DSM 29327</strain>
    </source>
</reference>
<dbReference type="InterPro" id="IPR034593">
    <property type="entry name" value="DgoD-like"/>
</dbReference>
<proteinExistence type="inferred from homology"/>
<dbReference type="SUPFAM" id="SSF51604">
    <property type="entry name" value="Enolase C-terminal domain-like"/>
    <property type="match status" value="1"/>
</dbReference>
<dbReference type="Pfam" id="PF13378">
    <property type="entry name" value="MR_MLE_C"/>
    <property type="match status" value="1"/>
</dbReference>
<dbReference type="GO" id="GO:0000287">
    <property type="term" value="F:magnesium ion binding"/>
    <property type="evidence" value="ECO:0007669"/>
    <property type="project" value="UniProtKB-ARBA"/>
</dbReference>
<dbReference type="InterPro" id="IPR029017">
    <property type="entry name" value="Enolase-like_N"/>
</dbReference>
<dbReference type="AlphaFoldDB" id="A0A1M7DM52"/>
<dbReference type="Gene3D" id="3.30.390.10">
    <property type="entry name" value="Enolase-like, N-terminal domain"/>
    <property type="match status" value="1"/>
</dbReference>
<dbReference type="EMBL" id="FRBN01000044">
    <property type="protein sequence ID" value="SHL80550.1"/>
    <property type="molecule type" value="Genomic_DNA"/>
</dbReference>
<evidence type="ECO:0000256" key="4">
    <source>
        <dbReference type="ARBA" id="ARBA00022842"/>
    </source>
</evidence>